<evidence type="ECO:0000256" key="1">
    <source>
        <dbReference type="SAM" id="Phobius"/>
    </source>
</evidence>
<dbReference type="GeneID" id="18917421"/>
<organism evidence="2 3">
    <name type="scientific">Phanerochaete carnosa (strain HHB-10118-sp)</name>
    <name type="common">White-rot fungus</name>
    <name type="synonym">Peniophora carnosa</name>
    <dbReference type="NCBI Taxonomy" id="650164"/>
    <lineage>
        <taxon>Eukaryota</taxon>
        <taxon>Fungi</taxon>
        <taxon>Dikarya</taxon>
        <taxon>Basidiomycota</taxon>
        <taxon>Agaricomycotina</taxon>
        <taxon>Agaricomycetes</taxon>
        <taxon>Polyporales</taxon>
        <taxon>Phanerochaetaceae</taxon>
        <taxon>Phanerochaete</taxon>
    </lineage>
</organism>
<dbReference type="AlphaFoldDB" id="K5W2S3"/>
<dbReference type="RefSeq" id="XP_007397922.1">
    <property type="nucleotide sequence ID" value="XM_007397860.1"/>
</dbReference>
<dbReference type="KEGG" id="pco:PHACADRAFT_259438"/>
<evidence type="ECO:0000313" key="3">
    <source>
        <dbReference type="Proteomes" id="UP000008370"/>
    </source>
</evidence>
<keyword evidence="1" id="KW-1133">Transmembrane helix</keyword>
<keyword evidence="1" id="KW-0472">Membrane</keyword>
<sequence>MSSATIPPFAPTSHWPSSAHALYSASSSKTCSVHDLEKGEDVTKTENSLVTYSVPVLPRGQKSRLEPTSRWIRFRVWYNPYRILFTIAFVLNMVGIVITSTGHWPYADNHIAAFALGNFAAAVACRNEFFLRYFVFWPTVKVFQKWSPLWWRIFLTSFIQHIGGIHSGCATSGIAWFIFSVVRTFQRHTIQHTSKVVLAWGIITLVVSVVVMVAAAPWIRHHHHNFFEYHHRFAGWASIVFIWIFVCTSDSYDPATGQFYPNGRRLIKMQELWYTVFVTLIIIAPWLTVRKVPVEITAPSPRLAVIKFQRGIQQGLLGRISRSAVGEYHGFGIISEGIESGTHYMIAGVQGDWTRGLVADPPKFLYTREMKFAGLPYLAHLFRRGICICTGSGVGAVLSTCAQLDNWFLIWIGSDMEKTFGPVLFDMITRTIPKDRYILFDTKERGCRPDTMQMLRDVYDSFKAEVIIITSNPQGNAELMQGCKENGMHSFGPLWDS</sequence>
<evidence type="ECO:0000313" key="2">
    <source>
        <dbReference type="EMBL" id="EKM53229.1"/>
    </source>
</evidence>
<dbReference type="HOGENOM" id="CLU_005562_0_1_1"/>
<dbReference type="InterPro" id="IPR052979">
    <property type="entry name" value="Adenylate-forming_domain"/>
</dbReference>
<protein>
    <recommendedName>
        <fullName evidence="4">Non-ribosomal peptide synthetase</fullName>
    </recommendedName>
</protein>
<feature type="transmembrane region" description="Helical" evidence="1">
    <location>
        <begin position="149"/>
        <end position="178"/>
    </location>
</feature>
<evidence type="ECO:0008006" key="4">
    <source>
        <dbReference type="Google" id="ProtNLM"/>
    </source>
</evidence>
<dbReference type="PANTHER" id="PTHR33927">
    <property type="entry name" value="TRANSMEMBRANE PROTEIN"/>
    <property type="match status" value="1"/>
</dbReference>
<dbReference type="PANTHER" id="PTHR33927:SF1">
    <property type="entry name" value="TRANSMEMBRANE PROTEIN"/>
    <property type="match status" value="1"/>
</dbReference>
<accession>K5W2S3</accession>
<dbReference type="InParanoid" id="K5W2S3"/>
<dbReference type="Proteomes" id="UP000008370">
    <property type="component" value="Unassembled WGS sequence"/>
</dbReference>
<proteinExistence type="predicted"/>
<dbReference type="EMBL" id="JH930474">
    <property type="protein sequence ID" value="EKM53229.1"/>
    <property type="molecule type" value="Genomic_DNA"/>
</dbReference>
<keyword evidence="3" id="KW-1185">Reference proteome</keyword>
<keyword evidence="1" id="KW-0812">Transmembrane</keyword>
<feature type="transmembrane region" description="Helical" evidence="1">
    <location>
        <begin position="83"/>
        <end position="104"/>
    </location>
</feature>
<feature type="transmembrane region" description="Helical" evidence="1">
    <location>
        <begin position="272"/>
        <end position="289"/>
    </location>
</feature>
<name>K5W2S3_PHACS</name>
<feature type="transmembrane region" description="Helical" evidence="1">
    <location>
        <begin position="198"/>
        <end position="221"/>
    </location>
</feature>
<feature type="transmembrane region" description="Helical" evidence="1">
    <location>
        <begin position="233"/>
        <end position="252"/>
    </location>
</feature>
<dbReference type="OrthoDB" id="3142841at2759"/>
<gene>
    <name evidence="2" type="ORF">PHACADRAFT_259438</name>
</gene>
<reference evidence="2 3" key="1">
    <citation type="journal article" date="2012" name="BMC Genomics">
        <title>Comparative genomics of the white-rot fungi, Phanerochaete carnosa and P. chrysosporium, to elucidate the genetic basis of the distinct wood types they colonize.</title>
        <authorList>
            <person name="Suzuki H."/>
            <person name="MacDonald J."/>
            <person name="Syed K."/>
            <person name="Salamov A."/>
            <person name="Hori C."/>
            <person name="Aerts A."/>
            <person name="Henrissat B."/>
            <person name="Wiebenga A."/>
            <person name="vanKuyk P.A."/>
            <person name="Barry K."/>
            <person name="Lindquist E."/>
            <person name="LaButti K."/>
            <person name="Lapidus A."/>
            <person name="Lucas S."/>
            <person name="Coutinho P."/>
            <person name="Gong Y."/>
            <person name="Samejima M."/>
            <person name="Mahadevan R."/>
            <person name="Abou-Zaid M."/>
            <person name="de Vries R.P."/>
            <person name="Igarashi K."/>
            <person name="Yadav J.S."/>
            <person name="Grigoriev I.V."/>
            <person name="Master E.R."/>
        </authorList>
    </citation>
    <scope>NUCLEOTIDE SEQUENCE [LARGE SCALE GENOMIC DNA]</scope>
    <source>
        <strain evidence="2 3">HHB-10118-sp</strain>
    </source>
</reference>